<dbReference type="Pfam" id="PF00313">
    <property type="entry name" value="CSD"/>
    <property type="match status" value="1"/>
</dbReference>
<protein>
    <recommendedName>
        <fullName evidence="2">Cold-shock domain-containing protein</fullName>
    </recommendedName>
</protein>
<dbReference type="InterPro" id="IPR012340">
    <property type="entry name" value="NA-bd_OB-fold"/>
</dbReference>
<keyword evidence="4" id="KW-1185">Reference proteome</keyword>
<dbReference type="RefSeq" id="WP_116302438.1">
    <property type="nucleotide sequence ID" value="NZ_NFZV01000011.1"/>
</dbReference>
<evidence type="ECO:0000313" key="3">
    <source>
        <dbReference type="EMBL" id="RFA35674.1"/>
    </source>
</evidence>
<sequence length="193" mass="22358">MQVPAEITFNGISHSDYNEDFIRERIRRLDNMADDIISCRVVVERPHAHRHTGNPFRVRIELTLPKRKELVVDKERNVEPHVQLSTVVREAFEIMERKLKSTTQRRRGHVKVQVAEGESYAMVVRMFRDDGYAFIQTEDGQEFYVHKHSVLHDDFDRLEVGTEVRFMPEMGEEGPQASSAQIVAKPGSRMSAP</sequence>
<dbReference type="GO" id="GO:0003676">
    <property type="term" value="F:nucleic acid binding"/>
    <property type="evidence" value="ECO:0007669"/>
    <property type="project" value="InterPro"/>
</dbReference>
<dbReference type="Proteomes" id="UP000256763">
    <property type="component" value="Unassembled WGS sequence"/>
</dbReference>
<evidence type="ECO:0000259" key="2">
    <source>
        <dbReference type="SMART" id="SM00357"/>
    </source>
</evidence>
<reference evidence="4" key="1">
    <citation type="submission" date="2017-05" db="EMBL/GenBank/DDBJ databases">
        <authorList>
            <person name="Sharma S."/>
            <person name="Sidhu C."/>
            <person name="Pinnaka A.K."/>
        </authorList>
    </citation>
    <scope>NUCLEOTIDE SEQUENCE [LARGE SCALE GENOMIC DNA]</scope>
    <source>
        <strain evidence="4">AK93</strain>
    </source>
</reference>
<dbReference type="InterPro" id="IPR036567">
    <property type="entry name" value="RHF-like"/>
</dbReference>
<gene>
    <name evidence="3" type="ORF">CAL65_12115</name>
</gene>
<accession>A0A3E0WRR4</accession>
<dbReference type="AlphaFoldDB" id="A0A3E0WRR4"/>
<dbReference type="GO" id="GO:0005829">
    <property type="term" value="C:cytosol"/>
    <property type="evidence" value="ECO:0007669"/>
    <property type="project" value="UniProtKB-ARBA"/>
</dbReference>
<feature type="region of interest" description="Disordered" evidence="1">
    <location>
        <begin position="169"/>
        <end position="193"/>
    </location>
</feature>
<comment type="caution">
    <text evidence="3">The sequence shown here is derived from an EMBL/GenBank/DDBJ whole genome shotgun (WGS) entry which is preliminary data.</text>
</comment>
<dbReference type="InterPro" id="IPR002059">
    <property type="entry name" value="CSP_DNA-bd"/>
</dbReference>
<dbReference type="SUPFAM" id="SSF69754">
    <property type="entry name" value="Ribosome binding protein Y (YfiA homologue)"/>
    <property type="match status" value="1"/>
</dbReference>
<dbReference type="Gene3D" id="3.30.160.100">
    <property type="entry name" value="Ribosome hibernation promotion factor-like"/>
    <property type="match status" value="1"/>
</dbReference>
<dbReference type="EMBL" id="NFZW01000011">
    <property type="protein sequence ID" value="RFA35674.1"/>
    <property type="molecule type" value="Genomic_DNA"/>
</dbReference>
<dbReference type="InterPro" id="IPR011129">
    <property type="entry name" value="CSD"/>
</dbReference>
<dbReference type="OrthoDB" id="9782252at2"/>
<feature type="domain" description="Cold-shock" evidence="2">
    <location>
        <begin position="121"/>
        <end position="183"/>
    </location>
</feature>
<organism evidence="3 4">
    <name type="scientific">Alkalilimnicola ehrlichii</name>
    <dbReference type="NCBI Taxonomy" id="351052"/>
    <lineage>
        <taxon>Bacteria</taxon>
        <taxon>Pseudomonadati</taxon>
        <taxon>Pseudomonadota</taxon>
        <taxon>Gammaproteobacteria</taxon>
        <taxon>Chromatiales</taxon>
        <taxon>Ectothiorhodospiraceae</taxon>
        <taxon>Alkalilimnicola</taxon>
    </lineage>
</organism>
<name>A0A3E0WRR4_9GAMM</name>
<evidence type="ECO:0000256" key="1">
    <source>
        <dbReference type="SAM" id="MobiDB-lite"/>
    </source>
</evidence>
<dbReference type="Gene3D" id="2.40.50.140">
    <property type="entry name" value="Nucleic acid-binding proteins"/>
    <property type="match status" value="1"/>
</dbReference>
<proteinExistence type="predicted"/>
<dbReference type="SUPFAM" id="SSF50249">
    <property type="entry name" value="Nucleic acid-binding proteins"/>
    <property type="match status" value="1"/>
</dbReference>
<dbReference type="InterPro" id="IPR003489">
    <property type="entry name" value="RHF/RaiA"/>
</dbReference>
<dbReference type="SMART" id="SM00357">
    <property type="entry name" value="CSP"/>
    <property type="match status" value="1"/>
</dbReference>
<dbReference type="Pfam" id="PF02482">
    <property type="entry name" value="Ribosomal_S30AE"/>
    <property type="match status" value="1"/>
</dbReference>
<evidence type="ECO:0000313" key="4">
    <source>
        <dbReference type="Proteomes" id="UP000256763"/>
    </source>
</evidence>